<protein>
    <submittedName>
        <fullName evidence="1">Uncharacterized protein</fullName>
    </submittedName>
</protein>
<accession>A0A2X4UVL2</accession>
<evidence type="ECO:0000313" key="2">
    <source>
        <dbReference type="Proteomes" id="UP000249005"/>
    </source>
</evidence>
<dbReference type="AlphaFoldDB" id="A0A2X4UVL2"/>
<proteinExistence type="predicted"/>
<gene>
    <name evidence="1" type="ORF">NCTC12151_02802</name>
</gene>
<sequence length="58" mass="6217">MRQLDQHEIEAVNGGCSFITDAIKSILNKESGGFLSNIFGGGLLDSISNIFGGLFKKK</sequence>
<reference evidence="1 2" key="1">
    <citation type="submission" date="2018-06" db="EMBL/GenBank/DDBJ databases">
        <authorList>
            <consortium name="Pathogen Informatics"/>
            <person name="Doyle S."/>
        </authorList>
    </citation>
    <scope>NUCLEOTIDE SEQUENCE [LARGE SCALE GENOMIC DNA]</scope>
    <source>
        <strain evidence="1 2">NCTC12151</strain>
    </source>
</reference>
<evidence type="ECO:0000313" key="1">
    <source>
        <dbReference type="EMBL" id="SQI42933.1"/>
    </source>
</evidence>
<organism evidence="1 2">
    <name type="scientific">Leminorella richardii</name>
    <dbReference type="NCBI Taxonomy" id="158841"/>
    <lineage>
        <taxon>Bacteria</taxon>
        <taxon>Pseudomonadati</taxon>
        <taxon>Pseudomonadota</taxon>
        <taxon>Gammaproteobacteria</taxon>
        <taxon>Enterobacterales</taxon>
        <taxon>Budviciaceae</taxon>
        <taxon>Leminorella</taxon>
    </lineage>
</organism>
<dbReference type="Proteomes" id="UP000249005">
    <property type="component" value="Chromosome 1"/>
</dbReference>
<keyword evidence="2" id="KW-1185">Reference proteome</keyword>
<dbReference type="EMBL" id="LS483470">
    <property type="protein sequence ID" value="SQI42933.1"/>
    <property type="molecule type" value="Genomic_DNA"/>
</dbReference>
<dbReference type="KEGG" id="lri:NCTC12151_02802"/>
<name>A0A2X4UVL2_9GAMM</name>
<dbReference type="RefSeq" id="WP_170126538.1">
    <property type="nucleotide sequence ID" value="NZ_LR698987.1"/>
</dbReference>